<dbReference type="SMART" id="SM00855">
    <property type="entry name" value="PGAM"/>
    <property type="match status" value="1"/>
</dbReference>
<dbReference type="InterPro" id="IPR051021">
    <property type="entry name" value="Mito_Ser/Thr_phosphatase"/>
</dbReference>
<dbReference type="Gene3D" id="3.40.50.1240">
    <property type="entry name" value="Phosphoglycerate mutase-like"/>
    <property type="match status" value="1"/>
</dbReference>
<dbReference type="InterPro" id="IPR013078">
    <property type="entry name" value="His_Pase_superF_clade-1"/>
</dbReference>
<protein>
    <submittedName>
        <fullName evidence="2">Histidine phosphatase family protein</fullName>
    </submittedName>
</protein>
<dbReference type="PANTHER" id="PTHR20935:SF0">
    <property type="entry name" value="SERINE_THREONINE-PROTEIN PHOSPHATASE PGAM5, MITOCHONDRIAL"/>
    <property type="match status" value="1"/>
</dbReference>
<accession>A0ABP4R6Q7</accession>
<dbReference type="EMBL" id="BAAANE010000004">
    <property type="protein sequence ID" value="GAA1638919.1"/>
    <property type="molecule type" value="Genomic_DNA"/>
</dbReference>
<reference evidence="3" key="1">
    <citation type="journal article" date="2019" name="Int. J. Syst. Evol. Microbiol.">
        <title>The Global Catalogue of Microorganisms (GCM) 10K type strain sequencing project: providing services to taxonomists for standard genome sequencing and annotation.</title>
        <authorList>
            <consortium name="The Broad Institute Genomics Platform"/>
            <consortium name="The Broad Institute Genome Sequencing Center for Infectious Disease"/>
            <person name="Wu L."/>
            <person name="Ma J."/>
        </authorList>
    </citation>
    <scope>NUCLEOTIDE SEQUENCE [LARGE SCALE GENOMIC DNA]</scope>
    <source>
        <strain evidence="3">JCM 14306</strain>
    </source>
</reference>
<dbReference type="InterPro" id="IPR029033">
    <property type="entry name" value="His_PPase_superfam"/>
</dbReference>
<dbReference type="RefSeq" id="WP_344112001.1">
    <property type="nucleotide sequence ID" value="NZ_BAAANE010000004.1"/>
</dbReference>
<name>A0ABP4R6Q7_9ACTN</name>
<dbReference type="Proteomes" id="UP001501319">
    <property type="component" value="Unassembled WGS sequence"/>
</dbReference>
<dbReference type="SUPFAM" id="SSF53254">
    <property type="entry name" value="Phosphoglycerate mutase-like"/>
    <property type="match status" value="1"/>
</dbReference>
<sequence>MAAIYLIRHAQASFGRSDYDRLSPQGEQQAERLGQALAAQGVKPEVVITGAMQRHARTAEIALAAAGPDLSVSVDEGFNEFDHDQVIVAHKPAYRRRAVLLADLARTGHPARAFQEMFTAATERWTRSDGDGYTETFTAFCQRSEDAVRRTADRLGKGETAVVFTSGGPIAAIVGRLLAGDDGLWLKLNPVTINTAITKLVSGRSGLTVISYNEHAYLEGTDLLSYR</sequence>
<keyword evidence="1" id="KW-0378">Hydrolase</keyword>
<dbReference type="Pfam" id="PF00300">
    <property type="entry name" value="His_Phos_1"/>
    <property type="match status" value="2"/>
</dbReference>
<keyword evidence="3" id="KW-1185">Reference proteome</keyword>
<comment type="caution">
    <text evidence="2">The sequence shown here is derived from an EMBL/GenBank/DDBJ whole genome shotgun (WGS) entry which is preliminary data.</text>
</comment>
<evidence type="ECO:0000313" key="2">
    <source>
        <dbReference type="EMBL" id="GAA1638919.1"/>
    </source>
</evidence>
<gene>
    <name evidence="2" type="ORF">GCM10009744_30540</name>
</gene>
<dbReference type="PANTHER" id="PTHR20935">
    <property type="entry name" value="PHOSPHOGLYCERATE MUTASE-RELATED"/>
    <property type="match status" value="1"/>
</dbReference>
<dbReference type="CDD" id="cd07067">
    <property type="entry name" value="HP_PGM_like"/>
    <property type="match status" value="1"/>
</dbReference>
<evidence type="ECO:0000256" key="1">
    <source>
        <dbReference type="ARBA" id="ARBA00022801"/>
    </source>
</evidence>
<evidence type="ECO:0000313" key="3">
    <source>
        <dbReference type="Proteomes" id="UP001501319"/>
    </source>
</evidence>
<organism evidence="2 3">
    <name type="scientific">Kribbella alba</name>
    <dbReference type="NCBI Taxonomy" id="190197"/>
    <lineage>
        <taxon>Bacteria</taxon>
        <taxon>Bacillati</taxon>
        <taxon>Actinomycetota</taxon>
        <taxon>Actinomycetes</taxon>
        <taxon>Propionibacteriales</taxon>
        <taxon>Kribbellaceae</taxon>
        <taxon>Kribbella</taxon>
    </lineage>
</organism>
<proteinExistence type="predicted"/>